<organism evidence="3 4">
    <name type="scientific">Toxocara canis</name>
    <name type="common">Canine roundworm</name>
    <dbReference type="NCBI Taxonomy" id="6265"/>
    <lineage>
        <taxon>Eukaryota</taxon>
        <taxon>Metazoa</taxon>
        <taxon>Ecdysozoa</taxon>
        <taxon>Nematoda</taxon>
        <taxon>Chromadorea</taxon>
        <taxon>Rhabditida</taxon>
        <taxon>Spirurina</taxon>
        <taxon>Ascaridomorpha</taxon>
        <taxon>Ascaridoidea</taxon>
        <taxon>Toxocaridae</taxon>
        <taxon>Toxocara</taxon>
    </lineage>
</organism>
<proteinExistence type="predicted"/>
<gene>
    <name evidence="2" type="ORF">TCNE_LOCUS3846</name>
</gene>
<evidence type="ECO:0000313" key="2">
    <source>
        <dbReference type="EMBL" id="VDM29563.1"/>
    </source>
</evidence>
<evidence type="ECO:0000313" key="3">
    <source>
        <dbReference type="Proteomes" id="UP000050794"/>
    </source>
</evidence>
<feature type="transmembrane region" description="Helical" evidence="1">
    <location>
        <begin position="26"/>
        <end position="43"/>
    </location>
</feature>
<keyword evidence="1" id="KW-0472">Membrane</keyword>
<protein>
    <submittedName>
        <fullName evidence="2 4">Uncharacterized protein</fullName>
    </submittedName>
</protein>
<dbReference type="AlphaFoldDB" id="A0A183U5S6"/>
<dbReference type="SUPFAM" id="SSF49777">
    <property type="entry name" value="PEBP-like"/>
    <property type="match status" value="1"/>
</dbReference>
<keyword evidence="1" id="KW-0812">Transmembrane</keyword>
<dbReference type="EMBL" id="UYWY01005474">
    <property type="protein sequence ID" value="VDM29563.1"/>
    <property type="molecule type" value="Genomic_DNA"/>
</dbReference>
<keyword evidence="3" id="KW-1185">Reference proteome</keyword>
<dbReference type="WBParaSite" id="TCNE_0000384601-mRNA-1">
    <property type="protein sequence ID" value="TCNE_0000384601-mRNA-1"/>
    <property type="gene ID" value="TCNE_0000384601"/>
</dbReference>
<dbReference type="Proteomes" id="UP000050794">
    <property type="component" value="Unassembled WGS sequence"/>
</dbReference>
<evidence type="ECO:0000313" key="4">
    <source>
        <dbReference type="WBParaSite" id="TCNE_0000384601-mRNA-1"/>
    </source>
</evidence>
<keyword evidence="1" id="KW-1133">Transmembrane helix</keyword>
<reference evidence="2 3" key="2">
    <citation type="submission" date="2018-11" db="EMBL/GenBank/DDBJ databases">
        <authorList>
            <consortium name="Pathogen Informatics"/>
        </authorList>
    </citation>
    <scope>NUCLEOTIDE SEQUENCE [LARGE SCALE GENOMIC DNA]</scope>
</reference>
<name>A0A183U5S6_TOXCA</name>
<reference evidence="4" key="1">
    <citation type="submission" date="2016-06" db="UniProtKB">
        <authorList>
            <consortium name="WormBaseParasite"/>
        </authorList>
    </citation>
    <scope>IDENTIFICATION</scope>
</reference>
<dbReference type="InterPro" id="IPR036610">
    <property type="entry name" value="PEBP-like_sf"/>
</dbReference>
<sequence length="68" mass="8035">MDAVEPFSIRYLPDIRWQGMTRNDTYIILMVDAGFGMLNYLAYDYPRNAKVKFGCILLAWGTRCWYET</sequence>
<accession>A0A183U5S6</accession>
<evidence type="ECO:0000256" key="1">
    <source>
        <dbReference type="SAM" id="Phobius"/>
    </source>
</evidence>